<dbReference type="PANTHER" id="PTHR11804">
    <property type="entry name" value="PROTEASE M3 THIMET OLIGOPEPTIDASE-RELATED"/>
    <property type="match status" value="1"/>
</dbReference>
<protein>
    <submittedName>
        <fullName evidence="8">Oligoendopeptidase F</fullName>
    </submittedName>
</protein>
<evidence type="ECO:0000313" key="9">
    <source>
        <dbReference type="Proteomes" id="UP000248326"/>
    </source>
</evidence>
<dbReference type="GO" id="GO:0004222">
    <property type="term" value="F:metalloendopeptidase activity"/>
    <property type="evidence" value="ECO:0007669"/>
    <property type="project" value="InterPro"/>
</dbReference>
<keyword evidence="9" id="KW-1185">Reference proteome</keyword>
<dbReference type="SUPFAM" id="SSF55486">
    <property type="entry name" value="Metalloproteases ('zincins'), catalytic domain"/>
    <property type="match status" value="1"/>
</dbReference>
<evidence type="ECO:0000259" key="7">
    <source>
        <dbReference type="Pfam" id="PF01432"/>
    </source>
</evidence>
<reference evidence="8 9" key="1">
    <citation type="submission" date="2018-06" db="EMBL/GenBank/DDBJ databases">
        <title>Genomic Encyclopedia of Type Strains, Phase IV (KMG-IV): sequencing the most valuable type-strain genomes for metagenomic binning, comparative biology and taxonomic classification.</title>
        <authorList>
            <person name="Goeker M."/>
        </authorList>
    </citation>
    <scope>NUCLEOTIDE SEQUENCE [LARGE SCALE GENOMIC DNA]</scope>
    <source>
        <strain evidence="8 9">DSM 18048</strain>
    </source>
</reference>
<evidence type="ECO:0000256" key="5">
    <source>
        <dbReference type="ARBA" id="ARBA00023049"/>
    </source>
</evidence>
<dbReference type="Proteomes" id="UP000248326">
    <property type="component" value="Unassembled WGS sequence"/>
</dbReference>
<name>A0A318S831_9DEIO</name>
<keyword evidence="1 6" id="KW-0645">Protease</keyword>
<dbReference type="RefSeq" id="WP_110886558.1">
    <property type="nucleotide sequence ID" value="NZ_QJSX01000006.1"/>
</dbReference>
<dbReference type="GO" id="GO:0006518">
    <property type="term" value="P:peptide metabolic process"/>
    <property type="evidence" value="ECO:0007669"/>
    <property type="project" value="TreeGrafter"/>
</dbReference>
<comment type="caution">
    <text evidence="8">The sequence shown here is derived from an EMBL/GenBank/DDBJ whole genome shotgun (WGS) entry which is preliminary data.</text>
</comment>
<dbReference type="GO" id="GO:0046872">
    <property type="term" value="F:metal ion binding"/>
    <property type="evidence" value="ECO:0007669"/>
    <property type="project" value="UniProtKB-UniRule"/>
</dbReference>
<dbReference type="OrthoDB" id="9762795at2"/>
<dbReference type="EMBL" id="QJSX01000006">
    <property type="protein sequence ID" value="PYE54174.1"/>
    <property type="molecule type" value="Genomic_DNA"/>
</dbReference>
<sequence>MTAPQPVPTWDSYADRYAALDAELLTADTAQAWLRRWSDLDEDLLEAQVRLEFTSDRDTSSQEKRDALTAFLRDVLPKAQVAQHQLQRRLLDLPEDALPSELHQMRRRLRNQADVFHAQNVDLNAETNTLANTFNRISGARTIDVDGQEVTFAQAGRLLQSSDRDVRERTWRAMQTRALQDRDTLNTLMLDLLARRHRLASQAGMPNYLALHWLELNRLDYTPDDARAFHAAIEAEVVPLAAELREVRRAALGVESLRPWDLQVDVHGFPPPFEDANALVDAAERVLQAVHPRYGERFRHLRNRPAADPWLDVEARPGKAGGAYCAPLPVSRGSVILQSATGTHLDLTVLLHEAGHAMHGAALLEEGHLQFNTWVGSEFGEVPSQAMELLALAHLESAAGYSKKRANAAVAKQFEDIVYTLPRLALNDAWQHWLYTEAPGDVTGEDLEAKYLELAERFEPDLDWSGFEAERAGGWRLPPHAFIYPLYVLDYAYAWLGALDVWQRSLDDPAGAVEAYEAALRLGGSRSLPQMFEAVGSRFSGDRKQVGALMARVREVLQMGERRASA</sequence>
<evidence type="ECO:0000256" key="4">
    <source>
        <dbReference type="ARBA" id="ARBA00022833"/>
    </source>
</evidence>
<evidence type="ECO:0000256" key="3">
    <source>
        <dbReference type="ARBA" id="ARBA00022801"/>
    </source>
</evidence>
<evidence type="ECO:0000256" key="6">
    <source>
        <dbReference type="RuleBase" id="RU003435"/>
    </source>
</evidence>
<dbReference type="AlphaFoldDB" id="A0A318S831"/>
<keyword evidence="3 6" id="KW-0378">Hydrolase</keyword>
<comment type="cofactor">
    <cofactor evidence="6">
        <name>Zn(2+)</name>
        <dbReference type="ChEBI" id="CHEBI:29105"/>
    </cofactor>
    <text evidence="6">Binds 1 zinc ion.</text>
</comment>
<keyword evidence="5 6" id="KW-0482">Metalloprotease</keyword>
<proteinExistence type="inferred from homology"/>
<evidence type="ECO:0000313" key="8">
    <source>
        <dbReference type="EMBL" id="PYE54174.1"/>
    </source>
</evidence>
<evidence type="ECO:0000256" key="1">
    <source>
        <dbReference type="ARBA" id="ARBA00022670"/>
    </source>
</evidence>
<dbReference type="Pfam" id="PF01432">
    <property type="entry name" value="Peptidase_M3"/>
    <property type="match status" value="1"/>
</dbReference>
<gene>
    <name evidence="8" type="ORF">DES52_106139</name>
</gene>
<keyword evidence="4 6" id="KW-0862">Zinc</keyword>
<evidence type="ECO:0000256" key="2">
    <source>
        <dbReference type="ARBA" id="ARBA00022723"/>
    </source>
</evidence>
<dbReference type="Gene3D" id="1.10.1370.30">
    <property type="match status" value="1"/>
</dbReference>
<accession>A0A318S831</accession>
<dbReference type="InterPro" id="IPR001567">
    <property type="entry name" value="Pept_M3A_M3B_dom"/>
</dbReference>
<organism evidence="8 9">
    <name type="scientific">Deinococcus yavapaiensis KR-236</name>
    <dbReference type="NCBI Taxonomy" id="694435"/>
    <lineage>
        <taxon>Bacteria</taxon>
        <taxon>Thermotogati</taxon>
        <taxon>Deinococcota</taxon>
        <taxon>Deinococci</taxon>
        <taxon>Deinococcales</taxon>
        <taxon>Deinococcaceae</taxon>
        <taxon>Deinococcus</taxon>
    </lineage>
</organism>
<dbReference type="GO" id="GO:0006508">
    <property type="term" value="P:proteolysis"/>
    <property type="evidence" value="ECO:0007669"/>
    <property type="project" value="UniProtKB-KW"/>
</dbReference>
<dbReference type="PANTHER" id="PTHR11804:SF48">
    <property type="entry name" value="PUTATIVE-RELATED"/>
    <property type="match status" value="1"/>
</dbReference>
<comment type="similarity">
    <text evidence="6">Belongs to the peptidase M3 family.</text>
</comment>
<feature type="domain" description="Peptidase M3A/M3B catalytic" evidence="7">
    <location>
        <begin position="158"/>
        <end position="539"/>
    </location>
</feature>
<keyword evidence="2 6" id="KW-0479">Metal-binding</keyword>
<dbReference type="InterPro" id="IPR045090">
    <property type="entry name" value="Pept_M3A_M3B"/>
</dbReference>